<keyword evidence="1" id="KW-0732">Signal</keyword>
<accession>E7GER6</accession>
<dbReference type="HOGENOM" id="CLU_813073_0_0_9"/>
<dbReference type="GeneID" id="78231523"/>
<evidence type="ECO:0000313" key="2">
    <source>
        <dbReference type="EMBL" id="EFW03517.1"/>
    </source>
</evidence>
<evidence type="ECO:0000256" key="1">
    <source>
        <dbReference type="SAM" id="SignalP"/>
    </source>
</evidence>
<evidence type="ECO:0000313" key="3">
    <source>
        <dbReference type="Proteomes" id="UP000003157"/>
    </source>
</evidence>
<dbReference type="OrthoDB" id="2085274at2"/>
<dbReference type="EMBL" id="ADKX01000046">
    <property type="protein sequence ID" value="EFW03517.1"/>
    <property type="molecule type" value="Genomic_DNA"/>
</dbReference>
<feature type="chain" id="PRO_5003220613" evidence="1">
    <location>
        <begin position="30"/>
        <end position="341"/>
    </location>
</feature>
<comment type="caution">
    <text evidence="2">The sequence shown here is derived from an EMBL/GenBank/DDBJ whole genome shotgun (WGS) entry which is preliminary data.</text>
</comment>
<dbReference type="eggNOG" id="ENOG50303KS">
    <property type="taxonomic scope" value="Bacteria"/>
</dbReference>
<name>E7GER6_9FIRM</name>
<reference evidence="2 3" key="1">
    <citation type="submission" date="2010-12" db="EMBL/GenBank/DDBJ databases">
        <title>The Genome Sequence of Coprobacillus sp. strain 29_1.</title>
        <authorList>
            <consortium name="The Broad Institute Genome Sequencing Platform"/>
            <person name="Earl A."/>
            <person name="Ward D."/>
            <person name="Feldgarden M."/>
            <person name="Gevers D."/>
            <person name="Daigneault M."/>
            <person name="Sibley C.D."/>
            <person name="White A."/>
            <person name="Strauss J."/>
            <person name="Allen-Vercoe E."/>
            <person name="Young S.K."/>
            <person name="Zeng Q."/>
            <person name="Gargeya S."/>
            <person name="Fitzgerald M."/>
            <person name="Haas B."/>
            <person name="Abouelleil A."/>
            <person name="Alvarado L."/>
            <person name="Arachchi H.M."/>
            <person name="Berlin A."/>
            <person name="Brown A."/>
            <person name="Chapman S.B."/>
            <person name="Chen Z."/>
            <person name="Dunbar C."/>
            <person name="Freedman E."/>
            <person name="Gearin G."/>
            <person name="Gellesch M."/>
            <person name="Goldberg J."/>
            <person name="Griggs A."/>
            <person name="Gujja S."/>
            <person name="Heilman E."/>
            <person name="Heiman D."/>
            <person name="Howarth C."/>
            <person name="Larson L."/>
            <person name="Lui A."/>
            <person name="MacDonald P.J.P."/>
            <person name="Mehta T."/>
            <person name="Montmayeur A."/>
            <person name="Murphy C."/>
            <person name="Neiman D."/>
            <person name="Pearson M."/>
            <person name="Priest M."/>
            <person name="Roberts A."/>
            <person name="Saif S."/>
            <person name="Shea T."/>
            <person name="Shenoy N."/>
            <person name="Sisk P."/>
            <person name="Stolte C."/>
            <person name="Sykes S."/>
            <person name="White J."/>
            <person name="Yandava C."/>
            <person name="Nusbaum C."/>
            <person name="Birren B."/>
        </authorList>
    </citation>
    <scope>NUCLEOTIDE SEQUENCE [LARGE SCALE GENOMIC DNA]</scope>
    <source>
        <strain evidence="2 3">29_1</strain>
    </source>
</reference>
<dbReference type="AlphaFoldDB" id="E7GER6"/>
<sequence>MKKIKKGILFITLASLVTTFSMSMRPVNAIDYLGIAQSVAWQIAKKASSAFFNRKPTIKKGPNYITSGTGSLKFNTDIGASVKVNINLGKSRLEVDAFAQTDFLNWLDKIAVTLTAPNNGKDVINRSVTHNQHSYYKSASPYGIYNLRFTDTDKCKWDCYYTLVDYAKSASRSVDMYQNIYNTEGLEINSVYNASNQKSYILPTKDLSSKPFSLSKESISLSAGELNNQFYDENRKVFVNALRDYDVDDKILFSDIISDIQYNKEDNYTLFSFDTDDSTIHWPFAGNLTTQYKKGDTLKLKLKVVEEYRYDNNVFENLDYCLNGMKLQEKNEYPNINDYLK</sequence>
<organism evidence="2 3">
    <name type="scientific">Coprobacillus cateniformis</name>
    <dbReference type="NCBI Taxonomy" id="100884"/>
    <lineage>
        <taxon>Bacteria</taxon>
        <taxon>Bacillati</taxon>
        <taxon>Bacillota</taxon>
        <taxon>Erysipelotrichia</taxon>
        <taxon>Erysipelotrichales</taxon>
        <taxon>Coprobacillaceae</taxon>
        <taxon>Coprobacillus</taxon>
    </lineage>
</organism>
<gene>
    <name evidence="2" type="ORF">HMPREF9488_03208</name>
</gene>
<dbReference type="RefSeq" id="WP_008790290.1">
    <property type="nucleotide sequence ID" value="NZ_AKCB01000004.1"/>
</dbReference>
<dbReference type="Proteomes" id="UP000003157">
    <property type="component" value="Unassembled WGS sequence"/>
</dbReference>
<feature type="signal peptide" evidence="1">
    <location>
        <begin position="1"/>
        <end position="29"/>
    </location>
</feature>
<keyword evidence="3" id="KW-1185">Reference proteome</keyword>
<protein>
    <submittedName>
        <fullName evidence="2">Uncharacterized protein</fullName>
    </submittedName>
</protein>
<proteinExistence type="predicted"/>